<accession>A0A6C0AG58</accession>
<keyword evidence="1" id="KW-0812">Transmembrane</keyword>
<dbReference type="AlphaFoldDB" id="A0A6C0AG58"/>
<organism evidence="2">
    <name type="scientific">viral metagenome</name>
    <dbReference type="NCBI Taxonomy" id="1070528"/>
    <lineage>
        <taxon>unclassified sequences</taxon>
        <taxon>metagenomes</taxon>
        <taxon>organismal metagenomes</taxon>
    </lineage>
</organism>
<proteinExistence type="predicted"/>
<name>A0A6C0AG58_9ZZZZ</name>
<feature type="transmembrane region" description="Helical" evidence="1">
    <location>
        <begin position="7"/>
        <end position="24"/>
    </location>
</feature>
<protein>
    <submittedName>
        <fullName evidence="2">Uncharacterized protein</fullName>
    </submittedName>
</protein>
<reference evidence="2" key="1">
    <citation type="journal article" date="2020" name="Nature">
        <title>Giant virus diversity and host interactions through global metagenomics.</title>
        <authorList>
            <person name="Schulz F."/>
            <person name="Roux S."/>
            <person name="Paez-Espino D."/>
            <person name="Jungbluth S."/>
            <person name="Walsh D.A."/>
            <person name="Denef V.J."/>
            <person name="McMahon K.D."/>
            <person name="Konstantinidis K.T."/>
            <person name="Eloe-Fadrosh E.A."/>
            <person name="Kyrpides N.C."/>
            <person name="Woyke T."/>
        </authorList>
    </citation>
    <scope>NUCLEOTIDE SEQUENCE</scope>
    <source>
        <strain evidence="2">GVMAG-S-1024976-23</strain>
    </source>
</reference>
<dbReference type="EMBL" id="MN740603">
    <property type="protein sequence ID" value="QHS78759.1"/>
    <property type="molecule type" value="Genomic_DNA"/>
</dbReference>
<sequence>MISAFDLVFPGLTFSLIIATSLILKDGDPFLEKCD</sequence>
<keyword evidence="1" id="KW-1133">Transmembrane helix</keyword>
<keyword evidence="1" id="KW-0472">Membrane</keyword>
<evidence type="ECO:0000256" key="1">
    <source>
        <dbReference type="SAM" id="Phobius"/>
    </source>
</evidence>
<evidence type="ECO:0000313" key="2">
    <source>
        <dbReference type="EMBL" id="QHS78759.1"/>
    </source>
</evidence>